<evidence type="ECO:0000256" key="3">
    <source>
        <dbReference type="ARBA" id="ARBA00022448"/>
    </source>
</evidence>
<evidence type="ECO:0000256" key="7">
    <source>
        <dbReference type="SAM" id="MobiDB-lite"/>
    </source>
</evidence>
<feature type="region of interest" description="Disordered" evidence="7">
    <location>
        <begin position="1"/>
        <end position="56"/>
    </location>
</feature>
<comment type="caution">
    <text evidence="10">The sequence shown here is derived from an EMBL/GenBank/DDBJ whole genome shotgun (WGS) entry which is preliminary data.</text>
</comment>
<dbReference type="PANTHER" id="PTHR11360:SF224">
    <property type="entry name" value="MAJOR FACILITATOR SUPERFAMILY (MFS) PROFILE DOMAIN-CONTAINING PROTEIN-RELATED"/>
    <property type="match status" value="1"/>
</dbReference>
<keyword evidence="5 8" id="KW-1133">Transmembrane helix</keyword>
<sequence length="478" mass="51055">MTSPTSNSRDHVEHLKSSSETTITNTTTHESKHTEPHAERGQTSHDGSNGSFGSTQIEAGAAGNTEKTGPSASQETESACPDGGLQAWLVVLGGFCAHFCIFGLVNCSGVFLEYYLSGPLRQHDASTVSWITSIQIFLMMFLSTGYGRIYDNFGPQWLLWIGTLIYLLSLVAISFCTKYYQFILAQAIAPSLGGCAVFTASMGVLVSWFEKRRSTAFGIMASGGSVGSIVLPILMHRLIEHTGFPWMMRVLACIFSALLAVSCGTMKTRVSPKPREFKIADHFASLKDIRLSLTAAAMFFFMLGMWMPFSFTLLQAKAAGTSPALIPYLLPILGGASLLGRILLGIVADKMGRYNVTIFISFLCSITCLAVWIPVNDVAGILVFIVILGFSSGGYISLSPTLVAQISNLDEIGTRVGTAYAITSFGALFASPIGGAIVAAQGGSYLGLKLFCGLAIFASASLFAAVRHLLVGFKLAIV</sequence>
<gene>
    <name evidence="10" type="ORF">VFPPC_08090</name>
</gene>
<name>A0A179FLP2_METCM</name>
<evidence type="ECO:0000313" key="11">
    <source>
        <dbReference type="Proteomes" id="UP000078397"/>
    </source>
</evidence>
<dbReference type="InterPro" id="IPR050327">
    <property type="entry name" value="Proton-linked_MCT"/>
</dbReference>
<keyword evidence="11" id="KW-1185">Reference proteome</keyword>
<feature type="transmembrane region" description="Helical" evidence="8">
    <location>
        <begin position="446"/>
        <end position="466"/>
    </location>
</feature>
<dbReference type="AlphaFoldDB" id="A0A179FLP2"/>
<feature type="transmembrane region" description="Helical" evidence="8">
    <location>
        <begin position="289"/>
        <end position="308"/>
    </location>
</feature>
<dbReference type="InterPro" id="IPR036259">
    <property type="entry name" value="MFS_trans_sf"/>
</dbReference>
<feature type="transmembrane region" description="Helical" evidence="8">
    <location>
        <begin position="187"/>
        <end position="209"/>
    </location>
</feature>
<feature type="domain" description="Major facilitator superfamily (MFS) profile" evidence="9">
    <location>
        <begin position="86"/>
        <end position="476"/>
    </location>
</feature>
<feature type="compositionally biased region" description="Low complexity" evidence="7">
    <location>
        <begin position="18"/>
        <end position="28"/>
    </location>
</feature>
<evidence type="ECO:0000256" key="5">
    <source>
        <dbReference type="ARBA" id="ARBA00022989"/>
    </source>
</evidence>
<feature type="transmembrane region" description="Helical" evidence="8">
    <location>
        <begin position="87"/>
        <end position="116"/>
    </location>
</feature>
<accession>A0A179FLP2</accession>
<organism evidence="10 11">
    <name type="scientific">Pochonia chlamydosporia 170</name>
    <dbReference type="NCBI Taxonomy" id="1380566"/>
    <lineage>
        <taxon>Eukaryota</taxon>
        <taxon>Fungi</taxon>
        <taxon>Dikarya</taxon>
        <taxon>Ascomycota</taxon>
        <taxon>Pezizomycotina</taxon>
        <taxon>Sordariomycetes</taxon>
        <taxon>Hypocreomycetidae</taxon>
        <taxon>Hypocreales</taxon>
        <taxon>Clavicipitaceae</taxon>
        <taxon>Pochonia</taxon>
    </lineage>
</organism>
<feature type="compositionally biased region" description="Basic and acidic residues" evidence="7">
    <location>
        <begin position="29"/>
        <end position="43"/>
    </location>
</feature>
<feature type="compositionally biased region" description="Basic and acidic residues" evidence="7">
    <location>
        <begin position="8"/>
        <end position="17"/>
    </location>
</feature>
<feature type="transmembrane region" description="Helical" evidence="8">
    <location>
        <begin position="328"/>
        <end position="347"/>
    </location>
</feature>
<feature type="transmembrane region" description="Helical" evidence="8">
    <location>
        <begin position="216"/>
        <end position="234"/>
    </location>
</feature>
<evidence type="ECO:0000256" key="8">
    <source>
        <dbReference type="SAM" id="Phobius"/>
    </source>
</evidence>
<dbReference type="Gene3D" id="1.20.1250.20">
    <property type="entry name" value="MFS general substrate transporter like domains"/>
    <property type="match status" value="2"/>
</dbReference>
<evidence type="ECO:0000256" key="6">
    <source>
        <dbReference type="ARBA" id="ARBA00023136"/>
    </source>
</evidence>
<dbReference type="InterPro" id="IPR011701">
    <property type="entry name" value="MFS"/>
</dbReference>
<dbReference type="OrthoDB" id="5667at2759"/>
<evidence type="ECO:0000313" key="10">
    <source>
        <dbReference type="EMBL" id="OAQ66555.1"/>
    </source>
</evidence>
<dbReference type="GeneID" id="28850849"/>
<dbReference type="GO" id="GO:0022857">
    <property type="term" value="F:transmembrane transporter activity"/>
    <property type="evidence" value="ECO:0007669"/>
    <property type="project" value="InterPro"/>
</dbReference>
<dbReference type="PANTHER" id="PTHR11360">
    <property type="entry name" value="MONOCARBOXYLATE TRANSPORTER"/>
    <property type="match status" value="1"/>
</dbReference>
<dbReference type="GO" id="GO:0016020">
    <property type="term" value="C:membrane"/>
    <property type="evidence" value="ECO:0007669"/>
    <property type="project" value="UniProtKB-SubCell"/>
</dbReference>
<keyword evidence="3" id="KW-0813">Transport</keyword>
<proteinExistence type="inferred from homology"/>
<comment type="subcellular location">
    <subcellularLocation>
        <location evidence="1">Membrane</location>
        <topology evidence="1">Multi-pass membrane protein</topology>
    </subcellularLocation>
</comment>
<dbReference type="InterPro" id="IPR020846">
    <property type="entry name" value="MFS_dom"/>
</dbReference>
<evidence type="ECO:0000259" key="9">
    <source>
        <dbReference type="PROSITE" id="PS50850"/>
    </source>
</evidence>
<feature type="transmembrane region" description="Helical" evidence="8">
    <location>
        <begin position="128"/>
        <end position="146"/>
    </location>
</feature>
<feature type="transmembrane region" description="Helical" evidence="8">
    <location>
        <begin position="354"/>
        <end position="373"/>
    </location>
</feature>
<dbReference type="EMBL" id="LSBJ02000004">
    <property type="protein sequence ID" value="OAQ66555.1"/>
    <property type="molecule type" value="Genomic_DNA"/>
</dbReference>
<feature type="compositionally biased region" description="Polar residues" evidence="7">
    <location>
        <begin position="44"/>
        <end position="56"/>
    </location>
</feature>
<dbReference type="Pfam" id="PF07690">
    <property type="entry name" value="MFS_1"/>
    <property type="match status" value="1"/>
</dbReference>
<feature type="transmembrane region" description="Helical" evidence="8">
    <location>
        <begin position="158"/>
        <end position="181"/>
    </location>
</feature>
<reference evidence="10 11" key="1">
    <citation type="journal article" date="2016" name="PLoS Pathog.">
        <title>Biosynthesis of antibiotic leucinostatins in bio-control fungus Purpureocillium lilacinum and their inhibition on phytophthora revealed by genome mining.</title>
        <authorList>
            <person name="Wang G."/>
            <person name="Liu Z."/>
            <person name="Lin R."/>
            <person name="Li E."/>
            <person name="Mao Z."/>
            <person name="Ling J."/>
            <person name="Yang Y."/>
            <person name="Yin W.B."/>
            <person name="Xie B."/>
        </authorList>
    </citation>
    <scope>NUCLEOTIDE SEQUENCE [LARGE SCALE GENOMIC DNA]</scope>
    <source>
        <strain evidence="10">170</strain>
    </source>
</reference>
<evidence type="ECO:0000256" key="4">
    <source>
        <dbReference type="ARBA" id="ARBA00022692"/>
    </source>
</evidence>
<evidence type="ECO:0000256" key="2">
    <source>
        <dbReference type="ARBA" id="ARBA00006727"/>
    </source>
</evidence>
<dbReference type="SUPFAM" id="SSF103473">
    <property type="entry name" value="MFS general substrate transporter"/>
    <property type="match status" value="1"/>
</dbReference>
<dbReference type="RefSeq" id="XP_018143642.1">
    <property type="nucleotide sequence ID" value="XM_018286855.1"/>
</dbReference>
<keyword evidence="6 8" id="KW-0472">Membrane</keyword>
<comment type="similarity">
    <text evidence="2">Belongs to the major facilitator superfamily. Monocarboxylate porter (TC 2.A.1.13) family.</text>
</comment>
<dbReference type="KEGG" id="pchm:VFPPC_08090"/>
<feature type="transmembrane region" description="Helical" evidence="8">
    <location>
        <begin position="379"/>
        <end position="398"/>
    </location>
</feature>
<dbReference type="PROSITE" id="PS50850">
    <property type="entry name" value="MFS"/>
    <property type="match status" value="1"/>
</dbReference>
<protein>
    <submittedName>
        <fullName evidence="10">Monocarboxylate permease-like protein</fullName>
    </submittedName>
</protein>
<feature type="transmembrane region" description="Helical" evidence="8">
    <location>
        <begin position="419"/>
        <end position="440"/>
    </location>
</feature>
<dbReference type="Proteomes" id="UP000078397">
    <property type="component" value="Unassembled WGS sequence"/>
</dbReference>
<feature type="transmembrane region" description="Helical" evidence="8">
    <location>
        <begin position="246"/>
        <end position="268"/>
    </location>
</feature>
<evidence type="ECO:0000256" key="1">
    <source>
        <dbReference type="ARBA" id="ARBA00004141"/>
    </source>
</evidence>
<keyword evidence="4 8" id="KW-0812">Transmembrane</keyword>